<dbReference type="Gene3D" id="3.30.430.10">
    <property type="entry name" value="Killer Toxin P4, subunit A"/>
    <property type="match status" value="1"/>
</dbReference>
<dbReference type="AlphaFoldDB" id="A0AAW0BFI4"/>
<dbReference type="Pfam" id="PF15474">
    <property type="entry name" value="MU117"/>
    <property type="match status" value="1"/>
</dbReference>
<name>A0AAW0BFI4_9AGAR</name>
<dbReference type="Proteomes" id="UP001362999">
    <property type="component" value="Unassembled WGS sequence"/>
</dbReference>
<dbReference type="GO" id="GO:0005576">
    <property type="term" value="C:extracellular region"/>
    <property type="evidence" value="ECO:0007669"/>
    <property type="project" value="InterPro"/>
</dbReference>
<feature type="chain" id="PRO_5043866630" evidence="1">
    <location>
        <begin position="19"/>
        <end position="314"/>
    </location>
</feature>
<proteinExistence type="predicted"/>
<keyword evidence="3" id="KW-1185">Reference proteome</keyword>
<sequence>MFYSGLLLIAASLTCVTAAVPYYDPRTNGGSMLTFQNEPINMIVSALSSPEALTDRGLVNWGNAIGYADDCLGIHLGGPQAANLGDGNNWVNQTQMMREDFGLPIGTCLETLIGGNHYRVFRQNGASANSGALFLAASKEDPITKQHNIVPDGYNLGRDQVVSAATSGVKSFSGVDYTTTVEYVSGLLPVGSQGINHDIAIDGKVAVMTIKASSVNSGINCKGSSLCGSLNAASCDAAAAKIVNTQIYRTDVNAAATGTCSGHCGLFVQGTNCRYDGYTMLDAYKEIRAGNCQKCGSKRYLDGCEITVNYVSSC</sequence>
<protein>
    <submittedName>
        <fullName evidence="2">Meiotically up-regulated gene family-domain-containing protein</fullName>
    </submittedName>
</protein>
<dbReference type="InterPro" id="IPR029167">
    <property type="entry name" value="Mug117"/>
</dbReference>
<dbReference type="EMBL" id="JAWWNJ010000035">
    <property type="protein sequence ID" value="KAK7023857.1"/>
    <property type="molecule type" value="Genomic_DNA"/>
</dbReference>
<accession>A0AAW0BFI4</accession>
<comment type="caution">
    <text evidence="2">The sequence shown here is derived from an EMBL/GenBank/DDBJ whole genome shotgun (WGS) entry which is preliminary data.</text>
</comment>
<gene>
    <name evidence="2" type="ORF">R3P38DRAFT_1076821</name>
</gene>
<evidence type="ECO:0000313" key="2">
    <source>
        <dbReference type="EMBL" id="KAK7023857.1"/>
    </source>
</evidence>
<evidence type="ECO:0000313" key="3">
    <source>
        <dbReference type="Proteomes" id="UP001362999"/>
    </source>
</evidence>
<organism evidence="2 3">
    <name type="scientific">Favolaschia claudopus</name>
    <dbReference type="NCBI Taxonomy" id="2862362"/>
    <lineage>
        <taxon>Eukaryota</taxon>
        <taxon>Fungi</taxon>
        <taxon>Dikarya</taxon>
        <taxon>Basidiomycota</taxon>
        <taxon>Agaricomycotina</taxon>
        <taxon>Agaricomycetes</taxon>
        <taxon>Agaricomycetidae</taxon>
        <taxon>Agaricales</taxon>
        <taxon>Marasmiineae</taxon>
        <taxon>Mycenaceae</taxon>
        <taxon>Favolaschia</taxon>
    </lineage>
</organism>
<evidence type="ECO:0000256" key="1">
    <source>
        <dbReference type="SAM" id="SignalP"/>
    </source>
</evidence>
<reference evidence="2 3" key="1">
    <citation type="journal article" date="2024" name="J Genomics">
        <title>Draft genome sequencing and assembly of Favolaschia claudopus CIRM-BRFM 2984 isolated from oak limbs.</title>
        <authorList>
            <person name="Navarro D."/>
            <person name="Drula E."/>
            <person name="Chaduli D."/>
            <person name="Cazenave R."/>
            <person name="Ahrendt S."/>
            <person name="Wang J."/>
            <person name="Lipzen A."/>
            <person name="Daum C."/>
            <person name="Barry K."/>
            <person name="Grigoriev I.V."/>
            <person name="Favel A."/>
            <person name="Rosso M.N."/>
            <person name="Martin F."/>
        </authorList>
    </citation>
    <scope>NUCLEOTIDE SEQUENCE [LARGE SCALE GENOMIC DNA]</scope>
    <source>
        <strain evidence="2 3">CIRM-BRFM 2984</strain>
    </source>
</reference>
<dbReference type="SUPFAM" id="SSF55221">
    <property type="entry name" value="Yeast killer toxins"/>
    <property type="match status" value="1"/>
</dbReference>
<dbReference type="InterPro" id="IPR011329">
    <property type="entry name" value="Killer_tox_Kp4/SMK"/>
</dbReference>
<keyword evidence="1" id="KW-0732">Signal</keyword>
<feature type="signal peptide" evidence="1">
    <location>
        <begin position="1"/>
        <end position="18"/>
    </location>
</feature>